<evidence type="ECO:0000313" key="3">
    <source>
        <dbReference type="Proteomes" id="UP001430701"/>
    </source>
</evidence>
<dbReference type="RefSeq" id="WP_051482293.1">
    <property type="nucleotide sequence ID" value="NZ_CP053627.1"/>
</dbReference>
<sequence>MRWTRDELAKIDCADDLKIVSFREDGAAAGTLTWLWEVAFGLFVGLLNNRSGDAYRAHTRQVTTWFQ</sequence>
<accession>A0ABS8TVT3</accession>
<protein>
    <submittedName>
        <fullName evidence="2">Uncharacterized protein</fullName>
    </submittedName>
</protein>
<evidence type="ECO:0000256" key="1">
    <source>
        <dbReference type="SAM" id="Phobius"/>
    </source>
</evidence>
<dbReference type="Proteomes" id="UP001430701">
    <property type="component" value="Unassembled WGS sequence"/>
</dbReference>
<organism evidence="2 3">
    <name type="scientific">Xylella taiwanensis</name>
    <dbReference type="NCBI Taxonomy" id="1444770"/>
    <lineage>
        <taxon>Bacteria</taxon>
        <taxon>Pseudomonadati</taxon>
        <taxon>Pseudomonadota</taxon>
        <taxon>Gammaproteobacteria</taxon>
        <taxon>Lysobacterales</taxon>
        <taxon>Lysobacteraceae</taxon>
        <taxon>Xylella</taxon>
    </lineage>
</organism>
<evidence type="ECO:0000313" key="2">
    <source>
        <dbReference type="EMBL" id="MCD8473308.1"/>
    </source>
</evidence>
<keyword evidence="1" id="KW-0812">Transmembrane</keyword>
<gene>
    <name evidence="2" type="ORF">LPH55_07530</name>
</gene>
<keyword evidence="1" id="KW-0472">Membrane</keyword>
<proteinExistence type="predicted"/>
<feature type="transmembrane region" description="Helical" evidence="1">
    <location>
        <begin position="27"/>
        <end position="47"/>
    </location>
</feature>
<reference evidence="2" key="1">
    <citation type="submission" date="2021-11" db="EMBL/GenBank/DDBJ databases">
        <title>Genome sequence of Xylella taiwanensis PLS432.</title>
        <authorList>
            <person name="Weng L.-W."/>
            <person name="Su C.-C."/>
            <person name="Tsai C.-W."/>
            <person name="Kuo C.-H."/>
        </authorList>
    </citation>
    <scope>NUCLEOTIDE SEQUENCE</scope>
    <source>
        <strain evidence="2">PLS432</strain>
    </source>
</reference>
<dbReference type="GeneID" id="68900197"/>
<keyword evidence="3" id="KW-1185">Reference proteome</keyword>
<dbReference type="EMBL" id="JAJPPU010000002">
    <property type="protein sequence ID" value="MCD8473308.1"/>
    <property type="molecule type" value="Genomic_DNA"/>
</dbReference>
<keyword evidence="1" id="KW-1133">Transmembrane helix</keyword>
<name>A0ABS8TVT3_9GAMM</name>
<comment type="caution">
    <text evidence="2">The sequence shown here is derived from an EMBL/GenBank/DDBJ whole genome shotgun (WGS) entry which is preliminary data.</text>
</comment>